<sequence length="338" mass="37732">MDDVTDPQEKIKLINKNLFEVLNPEIVEDVVVKQNRPLVIYWGTATTGRPHCGYFVPVLKLGDFLRAGCRVKILLADIHGFLDNLKAPIELVKFRAEYYKFVITALLQAVNVPIDRLEFVLGSAYQLTPAYTMDLFRLSSVVTEHDAKKAGAEVVKQVDNAPLSGLIYPLMQALDEQHLGVDAQFGGVDQRKIFALAKEVLPRVGFGERAHLMNPMVPGLHGGKMSASDPDSKIDLLDPPDAVRRKIRKALAVPMQVEGNGLLSFVEYVLLPAGVLRYGEQRFVVNRRDGEPLAYTEIEQMREDYAADVVRASRRFPPVCSQPAQKPHVRGLRPSSQH</sequence>
<dbReference type="InterPro" id="IPR023617">
    <property type="entry name" value="Tyr-tRNA-ligase_arc/euk-type"/>
</dbReference>
<evidence type="ECO:0000256" key="7">
    <source>
        <dbReference type="ARBA" id="ARBA00022840"/>
    </source>
</evidence>
<name>A0A6A6P9J2_9PEZI</name>
<organism evidence="14 15">
    <name type="scientific">Lineolata rhizophorae</name>
    <dbReference type="NCBI Taxonomy" id="578093"/>
    <lineage>
        <taxon>Eukaryota</taxon>
        <taxon>Fungi</taxon>
        <taxon>Dikarya</taxon>
        <taxon>Ascomycota</taxon>
        <taxon>Pezizomycotina</taxon>
        <taxon>Dothideomycetes</taxon>
        <taxon>Dothideomycetes incertae sedis</taxon>
        <taxon>Lineolatales</taxon>
        <taxon>Lineolataceae</taxon>
        <taxon>Lineolata</taxon>
    </lineage>
</organism>
<dbReference type="OrthoDB" id="197206at2759"/>
<evidence type="ECO:0000256" key="1">
    <source>
        <dbReference type="ARBA" id="ARBA00004496"/>
    </source>
</evidence>
<comment type="subcellular location">
    <subcellularLocation>
        <location evidence="1">Cytoplasm</location>
    </subcellularLocation>
</comment>
<dbReference type="PANTHER" id="PTHR46264">
    <property type="entry name" value="TYROSINE-TRNA LIGASE"/>
    <property type="match status" value="1"/>
</dbReference>
<evidence type="ECO:0000256" key="12">
    <source>
        <dbReference type="RuleBase" id="RU361234"/>
    </source>
</evidence>
<keyword evidence="7 12" id="KW-0067">ATP-binding</keyword>
<keyword evidence="15" id="KW-1185">Reference proteome</keyword>
<dbReference type="Proteomes" id="UP000799766">
    <property type="component" value="Unassembled WGS sequence"/>
</dbReference>
<dbReference type="SUPFAM" id="SSF52374">
    <property type="entry name" value="Nucleotidylyl transferase"/>
    <property type="match status" value="1"/>
</dbReference>
<keyword evidence="9 12" id="KW-0030">Aminoacyl-tRNA synthetase</keyword>
<dbReference type="AlphaFoldDB" id="A0A6A6P9J2"/>
<evidence type="ECO:0000256" key="13">
    <source>
        <dbReference type="SAM" id="MobiDB-lite"/>
    </source>
</evidence>
<dbReference type="GO" id="GO:0006437">
    <property type="term" value="P:tyrosyl-tRNA aminoacylation"/>
    <property type="evidence" value="ECO:0007669"/>
    <property type="project" value="InterPro"/>
</dbReference>
<evidence type="ECO:0000256" key="6">
    <source>
        <dbReference type="ARBA" id="ARBA00022741"/>
    </source>
</evidence>
<dbReference type="InterPro" id="IPR002305">
    <property type="entry name" value="aa-tRNA-synth_Ic"/>
</dbReference>
<keyword evidence="4" id="KW-0963">Cytoplasm</keyword>
<gene>
    <name evidence="14" type="ORF">BDY21DRAFT_337496</name>
</gene>
<evidence type="ECO:0000313" key="14">
    <source>
        <dbReference type="EMBL" id="KAF2460133.1"/>
    </source>
</evidence>
<dbReference type="InterPro" id="IPR014729">
    <property type="entry name" value="Rossmann-like_a/b/a_fold"/>
</dbReference>
<dbReference type="NCBIfam" id="TIGR00234">
    <property type="entry name" value="tyrS"/>
    <property type="match status" value="1"/>
</dbReference>
<dbReference type="Gene3D" id="3.40.50.620">
    <property type="entry name" value="HUPs"/>
    <property type="match status" value="1"/>
</dbReference>
<dbReference type="EC" id="6.1.1.1" evidence="3 12"/>
<accession>A0A6A6P9J2</accession>
<proteinExistence type="inferred from homology"/>
<protein>
    <recommendedName>
        <fullName evidence="3 12">Tyrosine--tRNA ligase</fullName>
        <ecNumber evidence="3 12">6.1.1.1</ecNumber>
    </recommendedName>
    <alternativeName>
        <fullName evidence="10 12">Tyrosyl-tRNA synthetase</fullName>
    </alternativeName>
</protein>
<dbReference type="PANTHER" id="PTHR46264:SF4">
    <property type="entry name" value="TYROSINE--TRNA LIGASE, CYTOPLASMIC"/>
    <property type="match status" value="1"/>
</dbReference>
<dbReference type="PIRSF" id="PIRSF006588">
    <property type="entry name" value="TyrRS_arch_euk"/>
    <property type="match status" value="1"/>
</dbReference>
<keyword evidence="8 12" id="KW-0648">Protein biosynthesis</keyword>
<dbReference type="EMBL" id="MU001674">
    <property type="protein sequence ID" value="KAF2460133.1"/>
    <property type="molecule type" value="Genomic_DNA"/>
</dbReference>
<evidence type="ECO:0000256" key="10">
    <source>
        <dbReference type="ARBA" id="ARBA00033323"/>
    </source>
</evidence>
<keyword evidence="5 12" id="KW-0436">Ligase</keyword>
<comment type="similarity">
    <text evidence="2 12">Belongs to the class-I aminoacyl-tRNA synthetase family.</text>
</comment>
<dbReference type="Gene3D" id="1.10.240.10">
    <property type="entry name" value="Tyrosyl-Transfer RNA Synthetase"/>
    <property type="match status" value="1"/>
</dbReference>
<evidence type="ECO:0000256" key="5">
    <source>
        <dbReference type="ARBA" id="ARBA00022598"/>
    </source>
</evidence>
<feature type="region of interest" description="Disordered" evidence="13">
    <location>
        <begin position="318"/>
        <end position="338"/>
    </location>
</feature>
<comment type="catalytic activity">
    <reaction evidence="11 12">
        <text>tRNA(Tyr) + L-tyrosine + ATP = L-tyrosyl-tRNA(Tyr) + AMP + diphosphate + H(+)</text>
        <dbReference type="Rhea" id="RHEA:10220"/>
        <dbReference type="Rhea" id="RHEA-COMP:9706"/>
        <dbReference type="Rhea" id="RHEA-COMP:9707"/>
        <dbReference type="ChEBI" id="CHEBI:15378"/>
        <dbReference type="ChEBI" id="CHEBI:30616"/>
        <dbReference type="ChEBI" id="CHEBI:33019"/>
        <dbReference type="ChEBI" id="CHEBI:58315"/>
        <dbReference type="ChEBI" id="CHEBI:78442"/>
        <dbReference type="ChEBI" id="CHEBI:78536"/>
        <dbReference type="ChEBI" id="CHEBI:456215"/>
        <dbReference type="EC" id="6.1.1.1"/>
    </reaction>
</comment>
<evidence type="ECO:0000256" key="8">
    <source>
        <dbReference type="ARBA" id="ARBA00022917"/>
    </source>
</evidence>
<dbReference type="InterPro" id="IPR050489">
    <property type="entry name" value="Tyr-tRNA_synthase"/>
</dbReference>
<dbReference type="GO" id="GO:0004831">
    <property type="term" value="F:tyrosine-tRNA ligase activity"/>
    <property type="evidence" value="ECO:0007669"/>
    <property type="project" value="UniProtKB-EC"/>
</dbReference>
<dbReference type="InterPro" id="IPR002307">
    <property type="entry name" value="Tyr-tRNA-ligase"/>
</dbReference>
<reference evidence="14" key="1">
    <citation type="journal article" date="2020" name="Stud. Mycol.">
        <title>101 Dothideomycetes genomes: a test case for predicting lifestyles and emergence of pathogens.</title>
        <authorList>
            <person name="Haridas S."/>
            <person name="Albert R."/>
            <person name="Binder M."/>
            <person name="Bloem J."/>
            <person name="Labutti K."/>
            <person name="Salamov A."/>
            <person name="Andreopoulos B."/>
            <person name="Baker S."/>
            <person name="Barry K."/>
            <person name="Bills G."/>
            <person name="Bluhm B."/>
            <person name="Cannon C."/>
            <person name="Castanera R."/>
            <person name="Culley D."/>
            <person name="Daum C."/>
            <person name="Ezra D."/>
            <person name="Gonzalez J."/>
            <person name="Henrissat B."/>
            <person name="Kuo A."/>
            <person name="Liang C."/>
            <person name="Lipzen A."/>
            <person name="Lutzoni F."/>
            <person name="Magnuson J."/>
            <person name="Mondo S."/>
            <person name="Nolan M."/>
            <person name="Ohm R."/>
            <person name="Pangilinan J."/>
            <person name="Park H.-J."/>
            <person name="Ramirez L."/>
            <person name="Alfaro M."/>
            <person name="Sun H."/>
            <person name="Tritt A."/>
            <person name="Yoshinaga Y."/>
            <person name="Zwiers L.-H."/>
            <person name="Turgeon B."/>
            <person name="Goodwin S."/>
            <person name="Spatafora J."/>
            <person name="Crous P."/>
            <person name="Grigoriev I."/>
        </authorList>
    </citation>
    <scope>NUCLEOTIDE SEQUENCE</scope>
    <source>
        <strain evidence="14">ATCC 16933</strain>
    </source>
</reference>
<evidence type="ECO:0000256" key="3">
    <source>
        <dbReference type="ARBA" id="ARBA00013160"/>
    </source>
</evidence>
<evidence type="ECO:0000313" key="15">
    <source>
        <dbReference type="Proteomes" id="UP000799766"/>
    </source>
</evidence>
<dbReference type="Pfam" id="PF00579">
    <property type="entry name" value="tRNA-synt_1b"/>
    <property type="match status" value="1"/>
</dbReference>
<evidence type="ECO:0000256" key="4">
    <source>
        <dbReference type="ARBA" id="ARBA00022490"/>
    </source>
</evidence>
<dbReference type="GO" id="GO:0005737">
    <property type="term" value="C:cytoplasm"/>
    <property type="evidence" value="ECO:0007669"/>
    <property type="project" value="UniProtKB-SubCell"/>
</dbReference>
<evidence type="ECO:0000256" key="9">
    <source>
        <dbReference type="ARBA" id="ARBA00023146"/>
    </source>
</evidence>
<dbReference type="PRINTS" id="PR01040">
    <property type="entry name" value="TRNASYNTHTYR"/>
</dbReference>
<dbReference type="FunFam" id="3.40.50.620:FF:000040">
    <property type="entry name" value="Tyrosine--tRNA ligase"/>
    <property type="match status" value="1"/>
</dbReference>
<dbReference type="GO" id="GO:0005524">
    <property type="term" value="F:ATP binding"/>
    <property type="evidence" value="ECO:0007669"/>
    <property type="project" value="UniProtKB-KW"/>
</dbReference>
<evidence type="ECO:0000256" key="11">
    <source>
        <dbReference type="ARBA" id="ARBA00048248"/>
    </source>
</evidence>
<evidence type="ECO:0000256" key="2">
    <source>
        <dbReference type="ARBA" id="ARBA00005594"/>
    </source>
</evidence>
<keyword evidence="6 12" id="KW-0547">Nucleotide-binding</keyword>